<dbReference type="EMBL" id="HADW01007947">
    <property type="protein sequence ID" value="SBP09347.1"/>
    <property type="molecule type" value="Transcribed_RNA"/>
</dbReference>
<dbReference type="EMBL" id="HADX01001525">
    <property type="protein sequence ID" value="SBP23757.1"/>
    <property type="molecule type" value="Transcribed_RNA"/>
</dbReference>
<proteinExistence type="predicted"/>
<gene>
    <name evidence="1" type="primary">Nfu_g_1_015437</name>
</gene>
<reference evidence="1" key="1">
    <citation type="submission" date="2016-05" db="EMBL/GenBank/DDBJ databases">
        <authorList>
            <person name="Lavstsen T."/>
            <person name="Jespersen J.S."/>
        </authorList>
    </citation>
    <scope>NUCLEOTIDE SEQUENCE</scope>
    <source>
        <tissue evidence="1">Brain</tissue>
    </source>
</reference>
<feature type="non-terminal residue" evidence="1">
    <location>
        <position position="124"/>
    </location>
</feature>
<feature type="non-terminal residue" evidence="1">
    <location>
        <position position="1"/>
    </location>
</feature>
<dbReference type="AlphaFoldDB" id="A0A1A7WTS7"/>
<evidence type="ECO:0000313" key="1">
    <source>
        <dbReference type="EMBL" id="SBP09347.1"/>
    </source>
</evidence>
<sequence length="124" mass="13806">AAACQQITSPLFLCWIITSCNNYLFTVLGSVRICIPEEEIRKNLPADFQTGVSLLMTLCPAKCTGQLSSPVDLRCLHVRLEKHHSTSESACERSILLVKEHKILDSVIPLSVFGNISYMLWLVS</sequence>
<accession>A0A1A7WTS7</accession>
<organism evidence="1">
    <name type="scientific">Iconisemion striatum</name>
    <dbReference type="NCBI Taxonomy" id="60296"/>
    <lineage>
        <taxon>Eukaryota</taxon>
        <taxon>Metazoa</taxon>
        <taxon>Chordata</taxon>
        <taxon>Craniata</taxon>
        <taxon>Vertebrata</taxon>
        <taxon>Euteleostomi</taxon>
        <taxon>Actinopterygii</taxon>
        <taxon>Neopterygii</taxon>
        <taxon>Teleostei</taxon>
        <taxon>Neoteleostei</taxon>
        <taxon>Acanthomorphata</taxon>
        <taxon>Ovalentaria</taxon>
        <taxon>Atherinomorphae</taxon>
        <taxon>Cyprinodontiformes</taxon>
        <taxon>Nothobranchiidae</taxon>
        <taxon>Iconisemion</taxon>
    </lineage>
</organism>
<name>A0A1A7WTS7_9TELE</name>
<reference evidence="1" key="2">
    <citation type="submission" date="2016-06" db="EMBL/GenBank/DDBJ databases">
        <title>The genome of a short-lived fish provides insights into sex chromosome evolution and the genetic control of aging.</title>
        <authorList>
            <person name="Reichwald K."/>
            <person name="Felder M."/>
            <person name="Petzold A."/>
            <person name="Koch P."/>
            <person name="Groth M."/>
            <person name="Platzer M."/>
        </authorList>
    </citation>
    <scope>NUCLEOTIDE SEQUENCE</scope>
    <source>
        <tissue evidence="1">Brain</tissue>
    </source>
</reference>
<protein>
    <submittedName>
        <fullName evidence="1">Uncharacterized protein</fullName>
    </submittedName>
</protein>